<sequence length="284" mass="29533">MKSLSTRRRHPLAAFVVLALALAFAGTLFAAFLSPNSASADSGTSNAQAIANGKALYETSCSSCHGQNAEGSSYGPSLVGSGAAAVDFQVSTGRMPAQQPGAQIQKKAVLYTQEQIDEMAAYIDSLGGGPAVPDSSKYQVDDNLVQLGGVLFRTTCSQCHNFAGEGGALTDGKYAPSLTQTNPKAIYEAMLTGPQNMPNFPDTVISPMEKQAIISYIVTMRDEPNYGGAGLGRLGPTSEGLFIWTFGLIALLLFAVWIAAHTTKASAERVAKAKAATGAKGGKE</sequence>
<dbReference type="InterPro" id="IPR009056">
    <property type="entry name" value="Cyt_c-like_dom"/>
</dbReference>
<dbReference type="Pfam" id="PF00034">
    <property type="entry name" value="Cytochrom_C"/>
    <property type="match status" value="1"/>
</dbReference>
<evidence type="ECO:0000256" key="3">
    <source>
        <dbReference type="ARBA" id="ARBA00017819"/>
    </source>
</evidence>
<keyword evidence="5 17" id="KW-1003">Cell membrane</keyword>
<comment type="PTM">
    <text evidence="18">Binds 2 heme c groups covalently per subunit.</text>
</comment>
<dbReference type="InterPro" id="IPR050597">
    <property type="entry name" value="Cytochrome_c_Oxidase_Subunit"/>
</dbReference>
<dbReference type="GO" id="GO:0008121">
    <property type="term" value="F:quinol-cytochrome-c reductase activity"/>
    <property type="evidence" value="ECO:0007669"/>
    <property type="project" value="UniProtKB-UniRule"/>
</dbReference>
<feature type="binding site" description="axial binding residue" evidence="19">
    <location>
        <position position="160"/>
    </location>
    <ligand>
        <name>heme c</name>
        <dbReference type="ChEBI" id="CHEBI:61717"/>
        <label>2</label>
    </ligand>
    <ligandPart>
        <name>Fe</name>
        <dbReference type="ChEBI" id="CHEBI:18248"/>
    </ligandPart>
</feature>
<keyword evidence="6 17" id="KW-0349">Heme</keyword>
<evidence type="ECO:0000256" key="10">
    <source>
        <dbReference type="ARBA" id="ARBA00022737"/>
    </source>
</evidence>
<keyword evidence="23" id="KW-1185">Reference proteome</keyword>
<keyword evidence="11 17" id="KW-1278">Translocase</keyword>
<evidence type="ECO:0000256" key="13">
    <source>
        <dbReference type="ARBA" id="ARBA00022989"/>
    </source>
</evidence>
<evidence type="ECO:0000256" key="8">
    <source>
        <dbReference type="ARBA" id="ARBA00022692"/>
    </source>
</evidence>
<feature type="binding site" description="covalent" evidence="18">
    <location>
        <position position="64"/>
    </location>
    <ligand>
        <name>heme c</name>
        <dbReference type="ChEBI" id="CHEBI:61717"/>
        <label>1</label>
    </ligand>
</feature>
<feature type="binding site" description="covalent" evidence="18">
    <location>
        <position position="61"/>
    </location>
    <ligand>
        <name>heme c</name>
        <dbReference type="ChEBI" id="CHEBI:61717"/>
        <label>1</label>
    </ligand>
</feature>
<dbReference type="AlphaFoldDB" id="A0A941E9K7"/>
<evidence type="ECO:0000313" key="22">
    <source>
        <dbReference type="EMBL" id="MBR7826523.1"/>
    </source>
</evidence>
<keyword evidence="4 17" id="KW-0813">Transport</keyword>
<keyword evidence="15 17" id="KW-0472">Membrane</keyword>
<comment type="subunit">
    <text evidence="17">The cytochrome bc1 complex is composed of a cytochrome b (QcrB), the Rieske iron-sulfur protein (QcrA) and a diheme cytochrome c (QcrC) subunit.</text>
</comment>
<dbReference type="GO" id="GO:0020037">
    <property type="term" value="F:heme binding"/>
    <property type="evidence" value="ECO:0007669"/>
    <property type="project" value="UniProtKB-UniRule"/>
</dbReference>
<feature type="signal peptide" evidence="20">
    <location>
        <begin position="1"/>
        <end position="30"/>
    </location>
</feature>
<dbReference type="InterPro" id="IPR036909">
    <property type="entry name" value="Cyt_c-like_dom_sf"/>
</dbReference>
<evidence type="ECO:0000256" key="16">
    <source>
        <dbReference type="ARBA" id="ARBA00029351"/>
    </source>
</evidence>
<feature type="domain" description="Cytochrome c" evidence="21">
    <location>
        <begin position="143"/>
        <end position="221"/>
    </location>
</feature>
<feature type="binding site" description="covalent" evidence="18">
    <location>
        <position position="156"/>
    </location>
    <ligand>
        <name>heme c</name>
        <dbReference type="ChEBI" id="CHEBI:61717"/>
        <label>2</label>
    </ligand>
</feature>
<dbReference type="EMBL" id="JAGSOH010000018">
    <property type="protein sequence ID" value="MBR7826523.1"/>
    <property type="molecule type" value="Genomic_DNA"/>
</dbReference>
<dbReference type="InterPro" id="IPR009152">
    <property type="entry name" value="bc1_cytC-su"/>
</dbReference>
<feature type="chain" id="PRO_5038998953" description="Cytochrome bc1 complex cytochrome c subunit" evidence="20">
    <location>
        <begin position="31"/>
        <end position="284"/>
    </location>
</feature>
<keyword evidence="13 17" id="KW-1133">Transmembrane helix</keyword>
<evidence type="ECO:0000256" key="20">
    <source>
        <dbReference type="SAM" id="SignalP"/>
    </source>
</evidence>
<evidence type="ECO:0000256" key="15">
    <source>
        <dbReference type="ARBA" id="ARBA00023136"/>
    </source>
</evidence>
<evidence type="ECO:0000313" key="23">
    <source>
        <dbReference type="Proteomes" id="UP000676325"/>
    </source>
</evidence>
<keyword evidence="20" id="KW-0732">Signal</keyword>
<dbReference type="PANTHER" id="PTHR33751:SF13">
    <property type="entry name" value="CYTOCHROME BC1 COMPLEX CYTOCHROME C SUBUNIT"/>
    <property type="match status" value="1"/>
</dbReference>
<evidence type="ECO:0000256" key="6">
    <source>
        <dbReference type="ARBA" id="ARBA00022617"/>
    </source>
</evidence>
<feature type="domain" description="Cytochrome c" evidence="21">
    <location>
        <begin position="48"/>
        <end position="127"/>
    </location>
</feature>
<evidence type="ECO:0000256" key="1">
    <source>
        <dbReference type="ARBA" id="ARBA00004651"/>
    </source>
</evidence>
<feature type="binding site" description="covalent" evidence="18">
    <location>
        <position position="159"/>
    </location>
    <ligand>
        <name>heme c</name>
        <dbReference type="ChEBI" id="CHEBI:61717"/>
        <label>2</label>
    </ligand>
</feature>
<proteinExistence type="predicted"/>
<keyword evidence="14 17" id="KW-0408">Iron</keyword>
<comment type="caution">
    <text evidence="22">The sequence shown here is derived from an EMBL/GenBank/DDBJ whole genome shotgun (WGS) entry which is preliminary data.</text>
</comment>
<dbReference type="PANTHER" id="PTHR33751">
    <property type="entry name" value="CBB3-TYPE CYTOCHROME C OXIDASE SUBUNIT FIXP"/>
    <property type="match status" value="1"/>
</dbReference>
<name>A0A941E9K7_9ACTN</name>
<evidence type="ECO:0000256" key="11">
    <source>
        <dbReference type="ARBA" id="ARBA00022967"/>
    </source>
</evidence>
<dbReference type="GO" id="GO:0005886">
    <property type="term" value="C:plasma membrane"/>
    <property type="evidence" value="ECO:0007669"/>
    <property type="project" value="UniProtKB-SubCell"/>
</dbReference>
<dbReference type="InterPro" id="IPR006311">
    <property type="entry name" value="TAT_signal"/>
</dbReference>
<keyword evidence="12 17" id="KW-0249">Electron transport</keyword>
<evidence type="ECO:0000256" key="4">
    <source>
        <dbReference type="ARBA" id="ARBA00022448"/>
    </source>
</evidence>
<comment type="subcellular location">
    <subcellularLocation>
        <location evidence="1 17">Cell membrane</location>
        <topology evidence="1 17">Multi-pass membrane protein</topology>
    </subcellularLocation>
</comment>
<dbReference type="Proteomes" id="UP000676325">
    <property type="component" value="Unassembled WGS sequence"/>
</dbReference>
<gene>
    <name evidence="22" type="ORF">KDK95_09430</name>
</gene>
<comment type="caution">
    <text evidence="17">Lacks conserved residue(s) required for the propagation of feature annotation.</text>
</comment>
<feature type="binding site" description="axial binding residue" evidence="19">
    <location>
        <position position="65"/>
    </location>
    <ligand>
        <name>heme c</name>
        <dbReference type="ChEBI" id="CHEBI:61717"/>
        <label>1</label>
    </ligand>
    <ligandPart>
        <name>Fe</name>
        <dbReference type="ChEBI" id="CHEBI:18248"/>
    </ligandPart>
</feature>
<evidence type="ECO:0000256" key="12">
    <source>
        <dbReference type="ARBA" id="ARBA00022982"/>
    </source>
</evidence>
<feature type="transmembrane region" description="Helical" evidence="17">
    <location>
        <begin position="241"/>
        <end position="260"/>
    </location>
</feature>
<protein>
    <recommendedName>
        <fullName evidence="3 17">Cytochrome bc1 complex cytochrome c subunit</fullName>
        <ecNumber evidence="2 17">7.1.1.8</ecNumber>
    </recommendedName>
</protein>
<dbReference type="GO" id="GO:0005506">
    <property type="term" value="F:iron ion binding"/>
    <property type="evidence" value="ECO:0007669"/>
    <property type="project" value="UniProtKB-UniRule"/>
</dbReference>
<evidence type="ECO:0000256" key="7">
    <source>
        <dbReference type="ARBA" id="ARBA00022660"/>
    </source>
</evidence>
<dbReference type="PROSITE" id="PS51318">
    <property type="entry name" value="TAT"/>
    <property type="match status" value="1"/>
</dbReference>
<accession>A0A941E9K7</accession>
<dbReference type="PROSITE" id="PS51007">
    <property type="entry name" value="CYTC"/>
    <property type="match status" value="2"/>
</dbReference>
<evidence type="ECO:0000259" key="21">
    <source>
        <dbReference type="PROSITE" id="PS51007"/>
    </source>
</evidence>
<evidence type="ECO:0000256" key="2">
    <source>
        <dbReference type="ARBA" id="ARBA00012951"/>
    </source>
</evidence>
<evidence type="ECO:0000256" key="5">
    <source>
        <dbReference type="ARBA" id="ARBA00022475"/>
    </source>
</evidence>
<dbReference type="EC" id="7.1.1.8" evidence="2 17"/>
<dbReference type="SUPFAM" id="SSF46626">
    <property type="entry name" value="Cytochrome c"/>
    <property type="match status" value="2"/>
</dbReference>
<organism evidence="22 23">
    <name type="scientific">Actinospica acidithermotolerans</name>
    <dbReference type="NCBI Taxonomy" id="2828514"/>
    <lineage>
        <taxon>Bacteria</taxon>
        <taxon>Bacillati</taxon>
        <taxon>Actinomycetota</taxon>
        <taxon>Actinomycetes</taxon>
        <taxon>Catenulisporales</taxon>
        <taxon>Actinospicaceae</taxon>
        <taxon>Actinospica</taxon>
    </lineage>
</organism>
<comment type="catalytic activity">
    <reaction evidence="16 17">
        <text>a quinol + 2 Fe(III)-[cytochrome c](out) = a quinone + 2 Fe(II)-[cytochrome c](out) + 2 H(+)(out)</text>
        <dbReference type="Rhea" id="RHEA:11484"/>
        <dbReference type="Rhea" id="RHEA-COMP:10350"/>
        <dbReference type="Rhea" id="RHEA-COMP:14399"/>
        <dbReference type="ChEBI" id="CHEBI:15378"/>
        <dbReference type="ChEBI" id="CHEBI:24646"/>
        <dbReference type="ChEBI" id="CHEBI:29033"/>
        <dbReference type="ChEBI" id="CHEBI:29034"/>
        <dbReference type="ChEBI" id="CHEBI:132124"/>
        <dbReference type="EC" id="7.1.1.8"/>
    </reaction>
</comment>
<dbReference type="Gene3D" id="1.10.760.10">
    <property type="entry name" value="Cytochrome c-like domain"/>
    <property type="match status" value="2"/>
</dbReference>
<keyword evidence="9 17" id="KW-0479">Metal-binding</keyword>
<evidence type="ECO:0000256" key="9">
    <source>
        <dbReference type="ARBA" id="ARBA00022723"/>
    </source>
</evidence>
<dbReference type="Pfam" id="PF13442">
    <property type="entry name" value="Cytochrome_CBB3"/>
    <property type="match status" value="1"/>
</dbReference>
<keyword evidence="8 17" id="KW-0812">Transmembrane</keyword>
<reference evidence="22" key="1">
    <citation type="submission" date="2021-04" db="EMBL/GenBank/DDBJ databases">
        <title>Genome based classification of Actinospica acidithermotolerans sp. nov., an actinobacterium isolated from an Indonesian hot spring.</title>
        <authorList>
            <person name="Kusuma A.B."/>
            <person name="Putra K.E."/>
            <person name="Nafisah S."/>
            <person name="Loh J."/>
            <person name="Nouioui I."/>
            <person name="Goodfellow M."/>
        </authorList>
    </citation>
    <scope>NUCLEOTIDE SEQUENCE</scope>
    <source>
        <strain evidence="22">MGRD01-02</strain>
    </source>
</reference>
<keyword evidence="7 17" id="KW-0679">Respiratory chain</keyword>
<dbReference type="RefSeq" id="WP_212517670.1">
    <property type="nucleotide sequence ID" value="NZ_JAGSOH010000018.1"/>
</dbReference>
<evidence type="ECO:0000256" key="14">
    <source>
        <dbReference type="ARBA" id="ARBA00023004"/>
    </source>
</evidence>
<evidence type="ECO:0000256" key="18">
    <source>
        <dbReference type="PIRSR" id="PIRSR000007-50"/>
    </source>
</evidence>
<evidence type="ECO:0000256" key="19">
    <source>
        <dbReference type="PIRSR" id="PIRSR000007-51"/>
    </source>
</evidence>
<evidence type="ECO:0000256" key="17">
    <source>
        <dbReference type="PIRNR" id="PIRNR000007"/>
    </source>
</evidence>
<dbReference type="PIRSF" id="PIRSF000007">
    <property type="entry name" value="Ubiq_cycred_cyc"/>
    <property type="match status" value="1"/>
</dbReference>
<keyword evidence="10" id="KW-0677">Repeat</keyword>